<dbReference type="EMBL" id="AGSI01000001">
    <property type="protein sequence ID" value="EIE27221.1"/>
    <property type="molecule type" value="Genomic_DNA"/>
</dbReference>
<dbReference type="Proteomes" id="UP000007264">
    <property type="component" value="Unassembled WGS sequence"/>
</dbReference>
<evidence type="ECO:0000256" key="6">
    <source>
        <dbReference type="ARBA" id="ARBA00022847"/>
    </source>
</evidence>
<dbReference type="PRINTS" id="PR00171">
    <property type="entry name" value="SUGRTRNSPORT"/>
</dbReference>
<evidence type="ECO:0000256" key="9">
    <source>
        <dbReference type="RuleBase" id="RU003346"/>
    </source>
</evidence>
<dbReference type="Gene3D" id="1.20.1250.20">
    <property type="entry name" value="MFS general substrate transporter like domains"/>
    <property type="match status" value="1"/>
</dbReference>
<organism evidence="12 13">
    <name type="scientific">Coccomyxa subellipsoidea (strain C-169)</name>
    <name type="common">Green microalga</name>
    <dbReference type="NCBI Taxonomy" id="574566"/>
    <lineage>
        <taxon>Eukaryota</taxon>
        <taxon>Viridiplantae</taxon>
        <taxon>Chlorophyta</taxon>
        <taxon>core chlorophytes</taxon>
        <taxon>Trebouxiophyceae</taxon>
        <taxon>Trebouxiophyceae incertae sedis</taxon>
        <taxon>Coccomyxaceae</taxon>
        <taxon>Coccomyxa</taxon>
        <taxon>Coccomyxa subellipsoidea</taxon>
    </lineage>
</organism>
<dbReference type="GO" id="GO:0015293">
    <property type="term" value="F:symporter activity"/>
    <property type="evidence" value="ECO:0007669"/>
    <property type="project" value="UniProtKB-KW"/>
</dbReference>
<keyword evidence="13" id="KW-1185">Reference proteome</keyword>
<feature type="transmembrane region" description="Helical" evidence="10">
    <location>
        <begin position="408"/>
        <end position="429"/>
    </location>
</feature>
<dbReference type="PROSITE" id="PS00216">
    <property type="entry name" value="SUGAR_TRANSPORT_1"/>
    <property type="match status" value="1"/>
</dbReference>
<dbReference type="KEGG" id="csl:COCSUDRAFT_34726"/>
<feature type="transmembrane region" description="Helical" evidence="10">
    <location>
        <begin position="116"/>
        <end position="134"/>
    </location>
</feature>
<feature type="transmembrane region" description="Helical" evidence="10">
    <location>
        <begin position="450"/>
        <end position="470"/>
    </location>
</feature>
<keyword evidence="4" id="KW-0762">Sugar transport</keyword>
<keyword evidence="5 10" id="KW-0812">Transmembrane</keyword>
<dbReference type="GO" id="GO:0015145">
    <property type="term" value="F:monosaccharide transmembrane transporter activity"/>
    <property type="evidence" value="ECO:0007669"/>
    <property type="project" value="InterPro"/>
</dbReference>
<keyword evidence="6" id="KW-0769">Symport</keyword>
<evidence type="ECO:0000256" key="5">
    <source>
        <dbReference type="ARBA" id="ARBA00022692"/>
    </source>
</evidence>
<gene>
    <name evidence="12" type="ORF">COCSUDRAFT_34726</name>
</gene>
<feature type="transmembrane region" description="Helical" evidence="10">
    <location>
        <begin position="50"/>
        <end position="70"/>
    </location>
</feature>
<evidence type="ECO:0000256" key="3">
    <source>
        <dbReference type="ARBA" id="ARBA00022448"/>
    </source>
</evidence>
<dbReference type="InterPro" id="IPR044778">
    <property type="entry name" value="MFS_STP/MST-like_plant"/>
</dbReference>
<dbReference type="eggNOG" id="KOG0254">
    <property type="taxonomic scope" value="Eukaryota"/>
</dbReference>
<reference evidence="12 13" key="1">
    <citation type="journal article" date="2012" name="Genome Biol.">
        <title>The genome of the polar eukaryotic microalga coccomyxa subellipsoidea reveals traits of cold adaptation.</title>
        <authorList>
            <person name="Blanc G."/>
            <person name="Agarkova I."/>
            <person name="Grimwood J."/>
            <person name="Kuo A."/>
            <person name="Brueggeman A."/>
            <person name="Dunigan D."/>
            <person name="Gurnon J."/>
            <person name="Ladunga I."/>
            <person name="Lindquist E."/>
            <person name="Lucas S."/>
            <person name="Pangilinan J."/>
            <person name="Proschold T."/>
            <person name="Salamov A."/>
            <person name="Schmutz J."/>
            <person name="Weeks D."/>
            <person name="Yamada T."/>
            <person name="Claverie J.M."/>
            <person name="Grigoriev I."/>
            <person name="Van Etten J."/>
            <person name="Lomsadze A."/>
            <person name="Borodovsky M."/>
        </authorList>
    </citation>
    <scope>NUCLEOTIDE SEQUENCE [LARGE SCALE GENOMIC DNA]</scope>
    <source>
        <strain evidence="12 13">C-169</strain>
    </source>
</reference>
<feature type="domain" description="Major facilitator superfamily (MFS) profile" evidence="11">
    <location>
        <begin position="57"/>
        <end position="501"/>
    </location>
</feature>
<dbReference type="PANTHER" id="PTHR23500">
    <property type="entry name" value="SOLUTE CARRIER FAMILY 2, FACILITATED GLUCOSE TRANSPORTER"/>
    <property type="match status" value="1"/>
</dbReference>
<comment type="similarity">
    <text evidence="2 9">Belongs to the major facilitator superfamily. Sugar transporter (TC 2.A.1.1) family.</text>
</comment>
<feature type="transmembrane region" description="Helical" evidence="10">
    <location>
        <begin position="230"/>
        <end position="253"/>
    </location>
</feature>
<dbReference type="NCBIfam" id="TIGR00879">
    <property type="entry name" value="SP"/>
    <property type="match status" value="1"/>
</dbReference>
<dbReference type="Pfam" id="PF00083">
    <property type="entry name" value="Sugar_tr"/>
    <property type="match status" value="1"/>
</dbReference>
<feature type="transmembrane region" description="Helical" evidence="10">
    <location>
        <begin position="315"/>
        <end position="338"/>
    </location>
</feature>
<evidence type="ECO:0000256" key="2">
    <source>
        <dbReference type="ARBA" id="ARBA00010992"/>
    </source>
</evidence>
<dbReference type="InterPro" id="IPR045262">
    <property type="entry name" value="STP/PLT_plant"/>
</dbReference>
<dbReference type="GeneID" id="17045236"/>
<keyword evidence="7 10" id="KW-1133">Transmembrane helix</keyword>
<dbReference type="PANTHER" id="PTHR23500:SF357">
    <property type="entry name" value="IP12678P"/>
    <property type="match status" value="1"/>
</dbReference>
<keyword evidence="8 10" id="KW-0472">Membrane</keyword>
<dbReference type="SUPFAM" id="SSF103473">
    <property type="entry name" value="MFS general substrate transporter"/>
    <property type="match status" value="1"/>
</dbReference>
<feature type="transmembrane region" description="Helical" evidence="10">
    <location>
        <begin position="476"/>
        <end position="497"/>
    </location>
</feature>
<sequence length="527" mass="57744">MPHLPFLTLLLFVMSFPSAFVSTAITTARHSSTISEEMRRTHGKTYEGEVTSYVIIACIIAASGGALFGYDNGITGGVISMPGFLEQFFPELLDPSSSQGGNQDPYCKYDSSVLEWLTSSLFIAGVFAALPAGYATRHWGRKKTMLLAGVLFDVGVLLTAGAMNITMLLCGRVLLGIAVAFASVSVTLYNSEMAPAHLRGRLNQIFQVILTLGVVLAQIINIWTGRFHPWGWRVSLGLAGVPAIVLTLGGIFLPDTPNSLIERGFEEEGRKVLQRIRGVQDVDDEFADIKAACVQANAVTNPWREILKRKSRPQLFVALTATFFQQWTGINTVIFYAPQLFISLGTGRRAALLATIVTGVVNHFATYVSLWAADSFGRRILFLEGGVQMLLALVGIGATLVLAGAQPMAAWIALFFMCFYICAYAWSWGPLPWLYAAEVQFLETRSAGQSIATLINLLFSFVIGQTYLSMLCVFKWGIFMFFAGMVLIMTVVVAAFYPETKGLPIEETPHVFADHWYAIWPLGITCV</sequence>
<evidence type="ECO:0000256" key="10">
    <source>
        <dbReference type="SAM" id="Phobius"/>
    </source>
</evidence>
<dbReference type="InterPro" id="IPR020846">
    <property type="entry name" value="MFS_dom"/>
</dbReference>
<protein>
    <submittedName>
        <fullName evidence="12">General substrate transporter</fullName>
    </submittedName>
</protein>
<feature type="transmembrane region" description="Helical" evidence="10">
    <location>
        <begin position="173"/>
        <end position="190"/>
    </location>
</feature>
<evidence type="ECO:0000256" key="7">
    <source>
        <dbReference type="ARBA" id="ARBA00022989"/>
    </source>
</evidence>
<keyword evidence="3 9" id="KW-0813">Transport</keyword>
<dbReference type="InterPro" id="IPR005828">
    <property type="entry name" value="MFS_sugar_transport-like"/>
</dbReference>
<feature type="transmembrane region" description="Helical" evidence="10">
    <location>
        <begin position="380"/>
        <end position="402"/>
    </location>
</feature>
<evidence type="ECO:0000259" key="11">
    <source>
        <dbReference type="PROSITE" id="PS50850"/>
    </source>
</evidence>
<evidence type="ECO:0000313" key="12">
    <source>
        <dbReference type="EMBL" id="EIE27221.1"/>
    </source>
</evidence>
<dbReference type="PROSITE" id="PS50850">
    <property type="entry name" value="MFS"/>
    <property type="match status" value="1"/>
</dbReference>
<dbReference type="InterPro" id="IPR003663">
    <property type="entry name" value="Sugar/inositol_transpt"/>
</dbReference>
<dbReference type="GO" id="GO:0016020">
    <property type="term" value="C:membrane"/>
    <property type="evidence" value="ECO:0007669"/>
    <property type="project" value="UniProtKB-SubCell"/>
</dbReference>
<dbReference type="FunFam" id="1.20.1250.20:FF:000002">
    <property type="entry name" value="Sugar transport protein 13"/>
    <property type="match status" value="1"/>
</dbReference>
<comment type="subcellular location">
    <subcellularLocation>
        <location evidence="1">Membrane</location>
        <topology evidence="1">Multi-pass membrane protein</topology>
    </subcellularLocation>
</comment>
<accession>I0Z9A2</accession>
<proteinExistence type="inferred from homology"/>
<dbReference type="AlphaFoldDB" id="I0Z9A2"/>
<dbReference type="InterPro" id="IPR036259">
    <property type="entry name" value="MFS_trans_sf"/>
</dbReference>
<feature type="transmembrane region" description="Helical" evidence="10">
    <location>
        <begin position="6"/>
        <end position="29"/>
    </location>
</feature>
<evidence type="ECO:0000256" key="8">
    <source>
        <dbReference type="ARBA" id="ARBA00023136"/>
    </source>
</evidence>
<dbReference type="CDD" id="cd17361">
    <property type="entry name" value="MFS_STP"/>
    <property type="match status" value="1"/>
</dbReference>
<name>I0Z9A2_COCSC</name>
<feature type="transmembrane region" description="Helical" evidence="10">
    <location>
        <begin position="146"/>
        <end position="167"/>
    </location>
</feature>
<evidence type="ECO:0000313" key="13">
    <source>
        <dbReference type="Proteomes" id="UP000007264"/>
    </source>
</evidence>
<dbReference type="OrthoDB" id="5296287at2759"/>
<feature type="transmembrane region" description="Helical" evidence="10">
    <location>
        <begin position="202"/>
        <end position="224"/>
    </location>
</feature>
<evidence type="ECO:0000256" key="1">
    <source>
        <dbReference type="ARBA" id="ARBA00004141"/>
    </source>
</evidence>
<dbReference type="RefSeq" id="XP_005651765.1">
    <property type="nucleotide sequence ID" value="XM_005651708.1"/>
</dbReference>
<feature type="transmembrane region" description="Helical" evidence="10">
    <location>
        <begin position="350"/>
        <end position="373"/>
    </location>
</feature>
<evidence type="ECO:0000256" key="4">
    <source>
        <dbReference type="ARBA" id="ARBA00022597"/>
    </source>
</evidence>
<comment type="caution">
    <text evidence="12">The sequence shown here is derived from an EMBL/GenBank/DDBJ whole genome shotgun (WGS) entry which is preliminary data.</text>
</comment>
<dbReference type="InterPro" id="IPR005829">
    <property type="entry name" value="Sugar_transporter_CS"/>
</dbReference>